<feature type="domain" description="Response regulatory" evidence="4">
    <location>
        <begin position="23"/>
        <end position="144"/>
    </location>
</feature>
<name>A0ABU5HI96_9BACT</name>
<accession>A0ABU5HI96</accession>
<evidence type="ECO:0000256" key="1">
    <source>
        <dbReference type="ARBA" id="ARBA00022553"/>
    </source>
</evidence>
<dbReference type="PROSITE" id="PS50110">
    <property type="entry name" value="RESPONSE_REGULATORY"/>
    <property type="match status" value="1"/>
</dbReference>
<dbReference type="SMART" id="SM00448">
    <property type="entry name" value="REC"/>
    <property type="match status" value="1"/>
</dbReference>
<comment type="caution">
    <text evidence="5">The sequence shown here is derived from an EMBL/GenBank/DDBJ whole genome shotgun (WGS) entry which is preliminary data.</text>
</comment>
<keyword evidence="2" id="KW-0902">Two-component regulatory system</keyword>
<dbReference type="EMBL" id="JAXIVS010000029">
    <property type="protein sequence ID" value="MDY7233192.1"/>
    <property type="molecule type" value="Genomic_DNA"/>
</dbReference>
<evidence type="ECO:0000259" key="4">
    <source>
        <dbReference type="PROSITE" id="PS50110"/>
    </source>
</evidence>
<dbReference type="InterPro" id="IPR050595">
    <property type="entry name" value="Bact_response_regulator"/>
</dbReference>
<evidence type="ECO:0000256" key="3">
    <source>
        <dbReference type="PROSITE-ProRule" id="PRU00169"/>
    </source>
</evidence>
<dbReference type="PANTHER" id="PTHR44591">
    <property type="entry name" value="STRESS RESPONSE REGULATOR PROTEIN 1"/>
    <property type="match status" value="1"/>
</dbReference>
<keyword evidence="1 3" id="KW-0597">Phosphoprotein</keyword>
<dbReference type="SUPFAM" id="SSF52172">
    <property type="entry name" value="CheY-like"/>
    <property type="match status" value="1"/>
</dbReference>
<organism evidence="5 6">
    <name type="scientific">Hyalangium rubrum</name>
    <dbReference type="NCBI Taxonomy" id="3103134"/>
    <lineage>
        <taxon>Bacteria</taxon>
        <taxon>Pseudomonadati</taxon>
        <taxon>Myxococcota</taxon>
        <taxon>Myxococcia</taxon>
        <taxon>Myxococcales</taxon>
        <taxon>Cystobacterineae</taxon>
        <taxon>Archangiaceae</taxon>
        <taxon>Hyalangium</taxon>
    </lineage>
</organism>
<dbReference type="Gene3D" id="3.40.50.2300">
    <property type="match status" value="1"/>
</dbReference>
<dbReference type="InterPro" id="IPR001789">
    <property type="entry name" value="Sig_transdc_resp-reg_receiver"/>
</dbReference>
<sequence length="147" mass="16313">MNPEETEAGPCPKGQGAESRERCVLVAEDDPEMRRLVCRALRRAGYRVVEVEDGRALVNALIRCVKDTPEQLPDLIISDVRMPGCTGLEVLARMRRVEWTTPVILITAFGDMETHDEAHRLGAARVLDKPFDVDELCSAARTLVPTS</sequence>
<evidence type="ECO:0000313" key="6">
    <source>
        <dbReference type="Proteomes" id="UP001291309"/>
    </source>
</evidence>
<dbReference type="Pfam" id="PF00072">
    <property type="entry name" value="Response_reg"/>
    <property type="match status" value="1"/>
</dbReference>
<reference evidence="5 6" key="1">
    <citation type="submission" date="2023-12" db="EMBL/GenBank/DDBJ databases">
        <title>the genome sequence of Hyalangium sp. s54d21.</title>
        <authorList>
            <person name="Zhang X."/>
        </authorList>
    </citation>
    <scope>NUCLEOTIDE SEQUENCE [LARGE SCALE GENOMIC DNA]</scope>
    <source>
        <strain evidence="6">s54d21</strain>
    </source>
</reference>
<feature type="modified residue" description="4-aspartylphosphate" evidence="3">
    <location>
        <position position="79"/>
    </location>
</feature>
<proteinExistence type="predicted"/>
<protein>
    <submittedName>
        <fullName evidence="5">Response regulator</fullName>
    </submittedName>
</protein>
<dbReference type="PANTHER" id="PTHR44591:SF14">
    <property type="entry name" value="PROTEIN PILG"/>
    <property type="match status" value="1"/>
</dbReference>
<dbReference type="InterPro" id="IPR011006">
    <property type="entry name" value="CheY-like_superfamily"/>
</dbReference>
<evidence type="ECO:0000313" key="5">
    <source>
        <dbReference type="EMBL" id="MDY7233192.1"/>
    </source>
</evidence>
<dbReference type="RefSeq" id="WP_321551904.1">
    <property type="nucleotide sequence ID" value="NZ_JAXIVS010000029.1"/>
</dbReference>
<gene>
    <name evidence="5" type="ORF">SYV04_42790</name>
</gene>
<evidence type="ECO:0000256" key="2">
    <source>
        <dbReference type="ARBA" id="ARBA00023012"/>
    </source>
</evidence>
<dbReference type="Proteomes" id="UP001291309">
    <property type="component" value="Unassembled WGS sequence"/>
</dbReference>
<dbReference type="CDD" id="cd00156">
    <property type="entry name" value="REC"/>
    <property type="match status" value="1"/>
</dbReference>
<keyword evidence="6" id="KW-1185">Reference proteome</keyword>